<name>A0ABS6DY65_9FIRM</name>
<keyword evidence="2" id="KW-1185">Reference proteome</keyword>
<protein>
    <recommendedName>
        <fullName evidence="3">Sensory transduction regulator</fullName>
    </recommendedName>
</protein>
<organism evidence="1 2">
    <name type="scientific">Intestinibacter bartlettii</name>
    <dbReference type="NCBI Taxonomy" id="261299"/>
    <lineage>
        <taxon>Bacteria</taxon>
        <taxon>Bacillati</taxon>
        <taxon>Bacillota</taxon>
        <taxon>Clostridia</taxon>
        <taxon>Peptostreptococcales</taxon>
        <taxon>Peptostreptococcaceae</taxon>
        <taxon>Intestinibacter</taxon>
    </lineage>
</organism>
<dbReference type="Proteomes" id="UP001196301">
    <property type="component" value="Unassembled WGS sequence"/>
</dbReference>
<gene>
    <name evidence="1" type="ORF">KQI20_09570</name>
</gene>
<dbReference type="EMBL" id="JAHLOQ010000026">
    <property type="protein sequence ID" value="MBU5336687.1"/>
    <property type="molecule type" value="Genomic_DNA"/>
</dbReference>
<comment type="caution">
    <text evidence="1">The sequence shown here is derived from an EMBL/GenBank/DDBJ whole genome shotgun (WGS) entry which is preliminary data.</text>
</comment>
<sequence>MEFYKRKSQLKNTLKETGLFAAFDVLRDDGKMLKLSLKPAVRVFAGDFFEVSILIPNSSPYNSINYVIGKLEDSKKREDVLRLLHKFNNDSLVIKYYITAENLIVAKITYIGFGSSFNSYEFVELLEDGLGIVSNIKSDIMDVL</sequence>
<evidence type="ECO:0000313" key="2">
    <source>
        <dbReference type="Proteomes" id="UP001196301"/>
    </source>
</evidence>
<accession>A0ABS6DY65</accession>
<proteinExistence type="predicted"/>
<evidence type="ECO:0008006" key="3">
    <source>
        <dbReference type="Google" id="ProtNLM"/>
    </source>
</evidence>
<dbReference type="RefSeq" id="WP_216570246.1">
    <property type="nucleotide sequence ID" value="NZ_JAHLOQ010000026.1"/>
</dbReference>
<reference evidence="1 2" key="1">
    <citation type="submission" date="2021-06" db="EMBL/GenBank/DDBJ databases">
        <authorList>
            <person name="Sun Q."/>
            <person name="Li D."/>
        </authorList>
    </citation>
    <scope>NUCLEOTIDE SEQUENCE [LARGE SCALE GENOMIC DNA]</scope>
    <source>
        <strain evidence="1 2">N19</strain>
    </source>
</reference>
<evidence type="ECO:0000313" key="1">
    <source>
        <dbReference type="EMBL" id="MBU5336687.1"/>
    </source>
</evidence>